<accession>A0A0K2U7P3</accession>
<proteinExistence type="predicted"/>
<dbReference type="AlphaFoldDB" id="A0A0K2U7P3"/>
<organism evidence="1">
    <name type="scientific">Lepeophtheirus salmonis</name>
    <name type="common">Salmon louse</name>
    <name type="synonym">Caligus salmonis</name>
    <dbReference type="NCBI Taxonomy" id="72036"/>
    <lineage>
        <taxon>Eukaryota</taxon>
        <taxon>Metazoa</taxon>
        <taxon>Ecdysozoa</taxon>
        <taxon>Arthropoda</taxon>
        <taxon>Crustacea</taxon>
        <taxon>Multicrustacea</taxon>
        <taxon>Hexanauplia</taxon>
        <taxon>Copepoda</taxon>
        <taxon>Siphonostomatoida</taxon>
        <taxon>Caligidae</taxon>
        <taxon>Lepeophtheirus</taxon>
    </lineage>
</organism>
<reference evidence="1" key="1">
    <citation type="submission" date="2014-05" db="EMBL/GenBank/DDBJ databases">
        <authorList>
            <person name="Chronopoulou M."/>
        </authorList>
    </citation>
    <scope>NUCLEOTIDE SEQUENCE</scope>
    <source>
        <tissue evidence="1">Whole organism</tissue>
    </source>
</reference>
<dbReference type="EMBL" id="HACA01016571">
    <property type="protein sequence ID" value="CDW33932.1"/>
    <property type="molecule type" value="Transcribed_RNA"/>
</dbReference>
<evidence type="ECO:0000313" key="1">
    <source>
        <dbReference type="EMBL" id="CDW33932.1"/>
    </source>
</evidence>
<protein>
    <submittedName>
        <fullName evidence="1">Transposaselike [Salmo salar]</fullName>
    </submittedName>
</protein>
<sequence>MEIPSKSLMSTCLVLEKLDLH</sequence>
<name>A0A0K2U7P3_LEPSM</name>